<reference evidence="1" key="1">
    <citation type="submission" date="2014-09" db="EMBL/GenBank/DDBJ databases">
        <authorList>
            <person name="Magalhaes I.L.F."/>
            <person name="Oliveira U."/>
            <person name="Santos F.R."/>
            <person name="Vidigal T.H.D.A."/>
            <person name="Brescovit A.D."/>
            <person name="Santos A.J."/>
        </authorList>
    </citation>
    <scope>NUCLEOTIDE SEQUENCE</scope>
    <source>
        <tissue evidence="1">Shoot tissue taken approximately 20 cm above the soil surface</tissue>
    </source>
</reference>
<organism evidence="1">
    <name type="scientific">Arundo donax</name>
    <name type="common">Giant reed</name>
    <name type="synonym">Donax arundinaceus</name>
    <dbReference type="NCBI Taxonomy" id="35708"/>
    <lineage>
        <taxon>Eukaryota</taxon>
        <taxon>Viridiplantae</taxon>
        <taxon>Streptophyta</taxon>
        <taxon>Embryophyta</taxon>
        <taxon>Tracheophyta</taxon>
        <taxon>Spermatophyta</taxon>
        <taxon>Magnoliopsida</taxon>
        <taxon>Liliopsida</taxon>
        <taxon>Poales</taxon>
        <taxon>Poaceae</taxon>
        <taxon>PACMAD clade</taxon>
        <taxon>Arundinoideae</taxon>
        <taxon>Arundineae</taxon>
        <taxon>Arundo</taxon>
    </lineage>
</organism>
<dbReference type="EMBL" id="GBRH01244342">
    <property type="protein sequence ID" value="JAD53553.1"/>
    <property type="molecule type" value="Transcribed_RNA"/>
</dbReference>
<proteinExistence type="predicted"/>
<accession>A0A0A9AUL7</accession>
<evidence type="ECO:0000313" key="1">
    <source>
        <dbReference type="EMBL" id="JAD53553.1"/>
    </source>
</evidence>
<name>A0A0A9AUL7_ARUDO</name>
<sequence>MSNVYSSLLRILQFSWCGFSSSTLKQPVYTLNDENSKYHIGATYVQVGGAFSFVLM</sequence>
<dbReference type="AlphaFoldDB" id="A0A0A9AUL7"/>
<protein>
    <submittedName>
        <fullName evidence="1">Uncharacterized protein</fullName>
    </submittedName>
</protein>
<reference evidence="1" key="2">
    <citation type="journal article" date="2015" name="Data Brief">
        <title>Shoot transcriptome of the giant reed, Arundo donax.</title>
        <authorList>
            <person name="Barrero R.A."/>
            <person name="Guerrero F.D."/>
            <person name="Moolhuijzen P."/>
            <person name="Goolsby J.A."/>
            <person name="Tidwell J."/>
            <person name="Bellgard S.E."/>
            <person name="Bellgard M.I."/>
        </authorList>
    </citation>
    <scope>NUCLEOTIDE SEQUENCE</scope>
    <source>
        <tissue evidence="1">Shoot tissue taken approximately 20 cm above the soil surface</tissue>
    </source>
</reference>